<evidence type="ECO:0000259" key="1">
    <source>
        <dbReference type="SMART" id="SM00382"/>
    </source>
</evidence>
<dbReference type="Pfam" id="PF07726">
    <property type="entry name" value="AAA_3"/>
    <property type="match status" value="1"/>
</dbReference>
<dbReference type="InterPro" id="IPR027417">
    <property type="entry name" value="P-loop_NTPase"/>
</dbReference>
<sequence length="313" mass="33651">MSDAAILTDQRRESLQRAIAQVNALVLGKARQVELAFACLLAGGHLLIEDLPGLGKTTLARSLAATLGLDFQRMQFTADLLPSDILGVSIFDQEARRFAFHPGPVFTQLLLADEINRAPPRTQSALLEAMAEQQVTVDGSSHELPSPFFVIATQNPVDLAGTFPLPDSQLDRFLMRIVLGYPDAAAERDMLAGETRQRLIARATPLLDAAEVLALREAALGVHASERLIAYLQALLAESRRHQGVRVGLSPRAGLALLRVGKALAVLRGQDHVVPELLQEAFVEVAAHRLGVDAEGPGAEDVARAILRAVPVS</sequence>
<dbReference type="InterPro" id="IPR011703">
    <property type="entry name" value="ATPase_AAA-3"/>
</dbReference>
<dbReference type="SMART" id="SM00382">
    <property type="entry name" value="AAA"/>
    <property type="match status" value="1"/>
</dbReference>
<dbReference type="PIRSF" id="PIRSF002849">
    <property type="entry name" value="AAA_ATPase_chaperone_MoxR_prd"/>
    <property type="match status" value="1"/>
</dbReference>
<dbReference type="InterPro" id="IPR003593">
    <property type="entry name" value="AAA+_ATPase"/>
</dbReference>
<dbReference type="PANTHER" id="PTHR42759:SF5">
    <property type="entry name" value="METHANOL DEHYDROGENASE REGULATOR"/>
    <property type="match status" value="1"/>
</dbReference>
<gene>
    <name evidence="2" type="ORF">M0G41_14215</name>
</gene>
<dbReference type="SUPFAM" id="SSF52540">
    <property type="entry name" value="P-loop containing nucleoside triphosphate hydrolases"/>
    <property type="match status" value="1"/>
</dbReference>
<dbReference type="InterPro" id="IPR050764">
    <property type="entry name" value="CbbQ/NirQ/NorQ/GpvN"/>
</dbReference>
<name>A0ABT0GKT3_9GAMM</name>
<proteinExistence type="predicted"/>
<dbReference type="RefSeq" id="WP_248210476.1">
    <property type="nucleotide sequence ID" value="NZ_JALNMH010000012.1"/>
</dbReference>
<evidence type="ECO:0000313" key="2">
    <source>
        <dbReference type="EMBL" id="MCK7594824.1"/>
    </source>
</evidence>
<dbReference type="Proteomes" id="UP001431449">
    <property type="component" value="Unassembled WGS sequence"/>
</dbReference>
<dbReference type="Gene3D" id="1.10.8.80">
    <property type="entry name" value="Magnesium chelatase subunit I, C-Terminal domain"/>
    <property type="match status" value="1"/>
</dbReference>
<feature type="domain" description="AAA+ ATPase" evidence="1">
    <location>
        <begin position="42"/>
        <end position="183"/>
    </location>
</feature>
<accession>A0ABT0GKT3</accession>
<dbReference type="PANTHER" id="PTHR42759">
    <property type="entry name" value="MOXR FAMILY PROTEIN"/>
    <property type="match status" value="1"/>
</dbReference>
<dbReference type="InterPro" id="IPR041628">
    <property type="entry name" value="ChlI/MoxR_AAA_lid"/>
</dbReference>
<dbReference type="EMBL" id="JALNMH010000012">
    <property type="protein sequence ID" value="MCK7594824.1"/>
    <property type="molecule type" value="Genomic_DNA"/>
</dbReference>
<dbReference type="Pfam" id="PF17863">
    <property type="entry name" value="AAA_lid_2"/>
    <property type="match status" value="1"/>
</dbReference>
<organism evidence="2 3">
    <name type="scientific">Pseudomarimonas salicorniae</name>
    <dbReference type="NCBI Taxonomy" id="2933270"/>
    <lineage>
        <taxon>Bacteria</taxon>
        <taxon>Pseudomonadati</taxon>
        <taxon>Pseudomonadota</taxon>
        <taxon>Gammaproteobacteria</taxon>
        <taxon>Lysobacterales</taxon>
        <taxon>Lysobacteraceae</taxon>
        <taxon>Pseudomarimonas</taxon>
    </lineage>
</organism>
<keyword evidence="3" id="KW-1185">Reference proteome</keyword>
<comment type="caution">
    <text evidence="2">The sequence shown here is derived from an EMBL/GenBank/DDBJ whole genome shotgun (WGS) entry which is preliminary data.</text>
</comment>
<dbReference type="CDD" id="cd00009">
    <property type="entry name" value="AAA"/>
    <property type="match status" value="1"/>
</dbReference>
<dbReference type="Gene3D" id="3.40.50.300">
    <property type="entry name" value="P-loop containing nucleotide triphosphate hydrolases"/>
    <property type="match status" value="1"/>
</dbReference>
<evidence type="ECO:0000313" key="3">
    <source>
        <dbReference type="Proteomes" id="UP001431449"/>
    </source>
</evidence>
<reference evidence="2" key="1">
    <citation type="submission" date="2022-04" db="EMBL/GenBank/DDBJ databases">
        <title>Lysobacter sp. CAU 1642 isolated from sea sand.</title>
        <authorList>
            <person name="Kim W."/>
        </authorList>
    </citation>
    <scope>NUCLEOTIDE SEQUENCE</scope>
    <source>
        <strain evidence="2">CAU 1642</strain>
    </source>
</reference>
<protein>
    <submittedName>
        <fullName evidence="2">AAA family ATPase</fullName>
    </submittedName>
</protein>